<feature type="compositionally biased region" description="Low complexity" evidence="2">
    <location>
        <begin position="81"/>
        <end position="113"/>
    </location>
</feature>
<protein>
    <submittedName>
        <fullName evidence="3">Uncharacterized protein</fullName>
    </submittedName>
</protein>
<evidence type="ECO:0000256" key="2">
    <source>
        <dbReference type="SAM" id="MobiDB-lite"/>
    </source>
</evidence>
<feature type="compositionally biased region" description="Polar residues" evidence="2">
    <location>
        <begin position="1"/>
        <end position="10"/>
    </location>
</feature>
<evidence type="ECO:0000313" key="4">
    <source>
        <dbReference type="Proteomes" id="UP001501736"/>
    </source>
</evidence>
<evidence type="ECO:0000256" key="1">
    <source>
        <dbReference type="SAM" id="Coils"/>
    </source>
</evidence>
<comment type="caution">
    <text evidence="3">The sequence shown here is derived from an EMBL/GenBank/DDBJ whole genome shotgun (WGS) entry which is preliminary data.</text>
</comment>
<gene>
    <name evidence="3" type="ORF">GCM10020260_24860</name>
</gene>
<reference evidence="4" key="1">
    <citation type="journal article" date="2019" name="Int. J. Syst. Evol. Microbiol.">
        <title>The Global Catalogue of Microorganisms (GCM) 10K type strain sequencing project: providing services to taxonomists for standard genome sequencing and annotation.</title>
        <authorList>
            <consortium name="The Broad Institute Genomics Platform"/>
            <consortium name="The Broad Institute Genome Sequencing Center for Infectious Disease"/>
            <person name="Wu L."/>
            <person name="Ma J."/>
        </authorList>
    </citation>
    <scope>NUCLEOTIDE SEQUENCE [LARGE SCALE GENOMIC DNA]</scope>
    <source>
        <strain evidence="4">JCM 11483</strain>
    </source>
</reference>
<keyword evidence="1" id="KW-0175">Coiled coil</keyword>
<dbReference type="Proteomes" id="UP001501736">
    <property type="component" value="Unassembled WGS sequence"/>
</dbReference>
<name>A0ABP6RGX2_9MICC</name>
<accession>A0ABP6RGX2</accession>
<organism evidence="3 4">
    <name type="scientific">Nesterenkonia halobia</name>
    <dbReference type="NCBI Taxonomy" id="37922"/>
    <lineage>
        <taxon>Bacteria</taxon>
        <taxon>Bacillati</taxon>
        <taxon>Actinomycetota</taxon>
        <taxon>Actinomycetes</taxon>
        <taxon>Micrococcales</taxon>
        <taxon>Micrococcaceae</taxon>
        <taxon>Nesterenkonia</taxon>
    </lineage>
</organism>
<dbReference type="RefSeq" id="WP_344721879.1">
    <property type="nucleotide sequence ID" value="NZ_BAAAYG010000014.1"/>
</dbReference>
<proteinExistence type="predicted"/>
<dbReference type="EMBL" id="BAAAYG010000014">
    <property type="protein sequence ID" value="GAA3287761.1"/>
    <property type="molecule type" value="Genomic_DNA"/>
</dbReference>
<feature type="region of interest" description="Disordered" evidence="2">
    <location>
        <begin position="81"/>
        <end position="116"/>
    </location>
</feature>
<sequence length="152" mass="16116">MTAETASQPDAPSPAETPAARAQDSTQDGTQDRSQEVVMALLTQQEALLAELRWAYDELERTQDSEIVQLKSRLARLEEQAGLAPGAQGASGASATTGASGSSGSAASSSFAARTRRRVALSLQDPDRAVREAGRRLRRPIGRIARRAGISR</sequence>
<feature type="region of interest" description="Disordered" evidence="2">
    <location>
        <begin position="1"/>
        <end position="35"/>
    </location>
</feature>
<keyword evidence="4" id="KW-1185">Reference proteome</keyword>
<evidence type="ECO:0000313" key="3">
    <source>
        <dbReference type="EMBL" id="GAA3287761.1"/>
    </source>
</evidence>
<feature type="coiled-coil region" evidence="1">
    <location>
        <begin position="42"/>
        <end position="80"/>
    </location>
</feature>